<gene>
    <name evidence="1" type="ORF">Fuma_02125</name>
</gene>
<keyword evidence="2" id="KW-1185">Reference proteome</keyword>
<dbReference type="KEGG" id="fmr:Fuma_02125"/>
<dbReference type="OrthoDB" id="222978at2"/>
<organism evidence="1 2">
    <name type="scientific">Fuerstiella marisgermanici</name>
    <dbReference type="NCBI Taxonomy" id="1891926"/>
    <lineage>
        <taxon>Bacteria</taxon>
        <taxon>Pseudomonadati</taxon>
        <taxon>Planctomycetota</taxon>
        <taxon>Planctomycetia</taxon>
        <taxon>Planctomycetales</taxon>
        <taxon>Planctomycetaceae</taxon>
        <taxon>Fuerstiella</taxon>
    </lineage>
</organism>
<accession>A0A1P8WEM2</accession>
<proteinExistence type="predicted"/>
<dbReference type="STRING" id="1891926.Fuma_02125"/>
<dbReference type="RefSeq" id="WP_077024126.1">
    <property type="nucleotide sequence ID" value="NZ_CP017641.1"/>
</dbReference>
<dbReference type="EMBL" id="CP017641">
    <property type="protein sequence ID" value="APZ92514.1"/>
    <property type="molecule type" value="Genomic_DNA"/>
</dbReference>
<dbReference type="AlphaFoldDB" id="A0A1P8WEM2"/>
<evidence type="ECO:0000313" key="1">
    <source>
        <dbReference type="EMBL" id="APZ92514.1"/>
    </source>
</evidence>
<reference evidence="1 2" key="1">
    <citation type="journal article" date="2016" name="Front. Microbiol.">
        <title>Fuerstia marisgermanicae gen. nov., sp. nov., an Unusual Member of the Phylum Planctomycetes from the German Wadden Sea.</title>
        <authorList>
            <person name="Kohn T."/>
            <person name="Heuer A."/>
            <person name="Jogler M."/>
            <person name="Vollmers J."/>
            <person name="Boedeker C."/>
            <person name="Bunk B."/>
            <person name="Rast P."/>
            <person name="Borchert D."/>
            <person name="Glockner I."/>
            <person name="Freese H.M."/>
            <person name="Klenk H.P."/>
            <person name="Overmann J."/>
            <person name="Kaster A.K."/>
            <person name="Rohde M."/>
            <person name="Wiegand S."/>
            <person name="Jogler C."/>
        </authorList>
    </citation>
    <scope>NUCLEOTIDE SEQUENCE [LARGE SCALE GENOMIC DNA]</scope>
    <source>
        <strain evidence="1 2">NH11</strain>
    </source>
</reference>
<evidence type="ECO:0000313" key="2">
    <source>
        <dbReference type="Proteomes" id="UP000187735"/>
    </source>
</evidence>
<sequence length="668" mass="74885">MPRHPIYALLIAIVVNSAAFGGGGDVTIRTDHPDYPGEGALQTVEDCVTVATAGKTDPQEKAIAMYLWLLKHQWHLMSPMEWCVPGRVPDTAAAGDYETVVFDANRARFSYGYGLCGTVHAWNEPYWKALGMDARRREFPNHVNSEIFYNGAWHAFDTDMAGLLFRPDGVVAGYADIQKNPELAESVKPPLPHYPFAWPSDYDTMKKGWQQVAKREKWYKLYNGGYAAHPAIVHLRSGETFTRWYDRDHYGGPDKRRFWQNHKGGPFRRWTYFNNGEPFHDGDKANARSEASYCNGEFIYEPDLSSAKFREGTADVSDNITHQNTSPKLRSSNGKNASLTFRHFSPYVICGDPVDDANPMSAEATDGLVVEGIRVGDIKCEVSADQGQTWRVVDFPANEPSFRIDLTEQVKGRYGWHVRFSWKDDAGLGALKFTTTTQVSQAIYPRLTPNGCDVEYTANQRGVVAVLPNFGVPESQVNAFERTDLRSTNLKYKPRSQKSRFAYEATDKKPAHVVFKVAAPNKLLEVRAAVRYQIPVPSRENMDFRLEFSTDEGTTWEQFAAADIPTDNEFSSGWLSGSADVSLDECTEALVRFHMHIPGRPATLIDAQLYGIHEVAPPGAVAVEFGWLEGGELRTHKTDLAAKVTSTTLQVPTSDKIQDQFVRIRSLE</sequence>
<protein>
    <submittedName>
        <fullName evidence="1">Uncharacterized protein</fullName>
    </submittedName>
</protein>
<name>A0A1P8WEM2_9PLAN</name>
<dbReference type="Proteomes" id="UP000187735">
    <property type="component" value="Chromosome"/>
</dbReference>